<dbReference type="InterPro" id="IPR002636">
    <property type="entry name" value="DUF29"/>
</dbReference>
<comment type="caution">
    <text evidence="1">The sequence shown here is derived from an EMBL/GenBank/DDBJ whole genome shotgun (WGS) entry which is preliminary data.</text>
</comment>
<protein>
    <submittedName>
        <fullName evidence="1">DUF29 domain-containing protein</fullName>
    </submittedName>
</protein>
<accession>A0A2W4QRJ2</accession>
<name>A0A2W4QRJ2_9GAMM</name>
<sequence>MSTHLHSYNGDIVAWANEQARLLREGQFSQLDIEHIAEEIEDVGKSEQRELENRMAVLLAHLLKWQHQPERQGNSWLRTIKVQRKGIASRLRKTPSLKPDLQNEEWWEGVWAEALNIATRETGFLYEAFPENCPWAFEQIMDPDFWPSSPAGDA</sequence>
<evidence type="ECO:0000313" key="2">
    <source>
        <dbReference type="Proteomes" id="UP000249396"/>
    </source>
</evidence>
<organism evidence="1 2">
    <name type="scientific">Candidatus Methylumidiphilus alinenensis</name>
    <dbReference type="NCBI Taxonomy" id="2202197"/>
    <lineage>
        <taxon>Bacteria</taxon>
        <taxon>Pseudomonadati</taxon>
        <taxon>Pseudomonadota</taxon>
        <taxon>Gammaproteobacteria</taxon>
        <taxon>Methylococcales</taxon>
        <taxon>Candidatus Methylumidiphilus</taxon>
    </lineage>
</organism>
<evidence type="ECO:0000313" key="1">
    <source>
        <dbReference type="EMBL" id="PZN74725.1"/>
    </source>
</evidence>
<dbReference type="EMBL" id="QJPH01000414">
    <property type="protein sequence ID" value="PZN74725.1"/>
    <property type="molecule type" value="Genomic_DNA"/>
</dbReference>
<gene>
    <name evidence="1" type="ORF">DM484_20500</name>
</gene>
<dbReference type="PANTHER" id="PTHR34235:SF4">
    <property type="entry name" value="SLR0291 PROTEIN"/>
    <property type="match status" value="1"/>
</dbReference>
<reference evidence="1 2" key="1">
    <citation type="journal article" date="2018" name="Aquat. Microb. Ecol.">
        <title>Gammaproteobacterial methanotrophs dominate.</title>
        <authorList>
            <person name="Rissanen A.J."/>
            <person name="Saarenheimo J."/>
            <person name="Tiirola M."/>
            <person name="Peura S."/>
            <person name="Aalto S.L."/>
            <person name="Karvinen A."/>
            <person name="Nykanen H."/>
        </authorList>
    </citation>
    <scope>NUCLEOTIDE SEQUENCE [LARGE SCALE GENOMIC DNA]</scope>
    <source>
        <strain evidence="1">AMbin10</strain>
    </source>
</reference>
<dbReference type="Gene3D" id="1.20.1220.20">
    <property type="entry name" value="Uncharcterised protein PF01724"/>
    <property type="match status" value="1"/>
</dbReference>
<proteinExistence type="predicted"/>
<dbReference type="Pfam" id="PF01724">
    <property type="entry name" value="DUF29"/>
    <property type="match status" value="1"/>
</dbReference>
<dbReference type="AlphaFoldDB" id="A0A2W4QRJ2"/>
<dbReference type="Proteomes" id="UP000249396">
    <property type="component" value="Unassembled WGS sequence"/>
</dbReference>
<dbReference type="PANTHER" id="PTHR34235">
    <property type="entry name" value="SLR1203 PROTEIN-RELATED"/>
    <property type="match status" value="1"/>
</dbReference>